<evidence type="ECO:0000256" key="1">
    <source>
        <dbReference type="ARBA" id="ARBA00007422"/>
    </source>
</evidence>
<keyword evidence="5" id="KW-1185">Reference proteome</keyword>
<dbReference type="GO" id="GO:0006096">
    <property type="term" value="P:glycolytic process"/>
    <property type="evidence" value="ECO:0007669"/>
    <property type="project" value="UniProtKB-UniPathway"/>
</dbReference>
<dbReference type="PROSITE" id="PS00171">
    <property type="entry name" value="TIM_1"/>
    <property type="match status" value="1"/>
</dbReference>
<dbReference type="InterPro" id="IPR035990">
    <property type="entry name" value="TIM_sf"/>
</dbReference>
<dbReference type="GO" id="GO:0006094">
    <property type="term" value="P:gluconeogenesis"/>
    <property type="evidence" value="ECO:0007669"/>
    <property type="project" value="UniProtKB-UniPathway"/>
</dbReference>
<evidence type="ECO:0000313" key="4">
    <source>
        <dbReference type="EMBL" id="RLL10242.1"/>
    </source>
</evidence>
<evidence type="ECO:0000313" key="5">
    <source>
        <dbReference type="Proteomes" id="UP000276301"/>
    </source>
</evidence>
<keyword evidence="3" id="KW-0963">Cytoplasm</keyword>
<dbReference type="PANTHER" id="PTHR21139:SF42">
    <property type="entry name" value="TRIOSEPHOSPHATE ISOMERASE"/>
    <property type="match status" value="1"/>
</dbReference>
<dbReference type="InterPro" id="IPR000652">
    <property type="entry name" value="Triosephosphate_isomerase"/>
</dbReference>
<organism evidence="4 5">
    <name type="scientific">Anaerotruncus massiliensis</name>
    <name type="common">ex Liu et al. 2021</name>
    <dbReference type="NCBI Taxonomy" id="2321404"/>
    <lineage>
        <taxon>Bacteria</taxon>
        <taxon>Bacillati</taxon>
        <taxon>Bacillota</taxon>
        <taxon>Clostridia</taxon>
        <taxon>Eubacteriales</taxon>
        <taxon>Oscillospiraceae</taxon>
        <taxon>Anaerotruncus</taxon>
    </lineage>
</organism>
<comment type="caution">
    <text evidence="4">The sequence shown here is derived from an EMBL/GenBank/DDBJ whole genome shotgun (WGS) entry which is preliminary data.</text>
</comment>
<comment type="pathway">
    <text evidence="3">Carbohydrate biosynthesis; gluconeogenesis.</text>
</comment>
<dbReference type="Gene3D" id="3.20.20.70">
    <property type="entry name" value="Aldolase class I"/>
    <property type="match status" value="1"/>
</dbReference>
<comment type="subcellular location">
    <subcellularLocation>
        <location evidence="3">Cytoplasm</location>
    </subcellularLocation>
</comment>
<dbReference type="InterPro" id="IPR013785">
    <property type="entry name" value="Aldolase_TIM"/>
</dbReference>
<sequence>MQDRFYFGTNTKMFKTAAETVDYLHRLEELTRGIPPERAQRFVIPSYTSLGPARAELDRAGSGILLGAQNMGWEERGQYTGEISPLMLREAGARLVMVGHSERRHTFRETDAEEEKKVRCALDHGFRVLLCVGEQLEDRRYGTGDEVLRVQLKIGLHQVRPEEADRVWVAYEPVWAIGVNGIPADEGYAGEKHRMLRGTMVELFGEAGSRVPLLYGGSVNPENAVALSRCKEIDGLFIGRSAWDAERFADIMRAVLASAA</sequence>
<comment type="subunit">
    <text evidence="3">Homodimer.</text>
</comment>
<accession>A0A498CQB4</accession>
<proteinExistence type="inferred from homology"/>
<comment type="similarity">
    <text evidence="1 3">Belongs to the triosephosphate isomerase family.</text>
</comment>
<dbReference type="GO" id="GO:0004807">
    <property type="term" value="F:triose-phosphate isomerase activity"/>
    <property type="evidence" value="ECO:0007669"/>
    <property type="project" value="UniProtKB-EC"/>
</dbReference>
<dbReference type="EMBL" id="RCHT01000015">
    <property type="protein sequence ID" value="RLL10242.1"/>
    <property type="molecule type" value="Genomic_DNA"/>
</dbReference>
<dbReference type="GO" id="GO:0005829">
    <property type="term" value="C:cytosol"/>
    <property type="evidence" value="ECO:0007669"/>
    <property type="project" value="TreeGrafter"/>
</dbReference>
<reference evidence="4 5" key="1">
    <citation type="submission" date="2018-10" db="EMBL/GenBank/DDBJ databases">
        <title>Anaerotruncus faecis sp. nov., isolated from human feces.</title>
        <authorList>
            <person name="Wang Y.-J."/>
        </authorList>
    </citation>
    <scope>NUCLEOTIDE SEQUENCE [LARGE SCALE GENOMIC DNA]</scope>
    <source>
        <strain evidence="4 5">22A2-44</strain>
    </source>
</reference>
<dbReference type="InterPro" id="IPR020861">
    <property type="entry name" value="Triosephosphate_isomerase_AS"/>
</dbReference>
<dbReference type="SUPFAM" id="SSF51351">
    <property type="entry name" value="Triosephosphate isomerase (TIM)"/>
    <property type="match status" value="1"/>
</dbReference>
<keyword evidence="3" id="KW-0324">Glycolysis</keyword>
<protein>
    <recommendedName>
        <fullName evidence="3">Triosephosphate isomerase</fullName>
        <ecNumber evidence="3">5.3.1.1</ecNumber>
    </recommendedName>
</protein>
<keyword evidence="2 3" id="KW-0413">Isomerase</keyword>
<gene>
    <name evidence="4" type="ORF">D4A47_09030</name>
</gene>
<comment type="pathway">
    <text evidence="3">Carbohydrate degradation; glycolysis; D-glyceraldehyde 3-phosphate from glycerone phosphate: step 1/1.</text>
</comment>
<dbReference type="UniPathway" id="UPA00109">
    <property type="reaction ID" value="UER00189"/>
</dbReference>
<dbReference type="AlphaFoldDB" id="A0A498CQB4"/>
<dbReference type="CDD" id="cd00311">
    <property type="entry name" value="TIM"/>
    <property type="match status" value="1"/>
</dbReference>
<dbReference type="GO" id="GO:0046166">
    <property type="term" value="P:glyceraldehyde-3-phosphate biosynthetic process"/>
    <property type="evidence" value="ECO:0007669"/>
    <property type="project" value="TreeGrafter"/>
</dbReference>
<keyword evidence="3" id="KW-0312">Gluconeogenesis</keyword>
<comment type="catalytic activity">
    <reaction evidence="3">
        <text>D-glyceraldehyde 3-phosphate = dihydroxyacetone phosphate</text>
        <dbReference type="Rhea" id="RHEA:18585"/>
        <dbReference type="ChEBI" id="CHEBI:57642"/>
        <dbReference type="ChEBI" id="CHEBI:59776"/>
        <dbReference type="EC" id="5.3.1.1"/>
    </reaction>
</comment>
<dbReference type="EC" id="5.3.1.1" evidence="3"/>
<dbReference type="Proteomes" id="UP000276301">
    <property type="component" value="Unassembled WGS sequence"/>
</dbReference>
<name>A0A498CQB4_9FIRM</name>
<dbReference type="UniPathway" id="UPA00138"/>
<dbReference type="RefSeq" id="WP_121587033.1">
    <property type="nucleotide sequence ID" value="NZ_RCHT01000015.1"/>
</dbReference>
<dbReference type="GO" id="GO:0019563">
    <property type="term" value="P:glycerol catabolic process"/>
    <property type="evidence" value="ECO:0007669"/>
    <property type="project" value="TreeGrafter"/>
</dbReference>
<evidence type="ECO:0000256" key="2">
    <source>
        <dbReference type="ARBA" id="ARBA00023235"/>
    </source>
</evidence>
<dbReference type="PANTHER" id="PTHR21139">
    <property type="entry name" value="TRIOSEPHOSPHATE ISOMERASE"/>
    <property type="match status" value="1"/>
</dbReference>
<dbReference type="Pfam" id="PF00121">
    <property type="entry name" value="TIM"/>
    <property type="match status" value="1"/>
</dbReference>
<dbReference type="PROSITE" id="PS51440">
    <property type="entry name" value="TIM_2"/>
    <property type="match status" value="1"/>
</dbReference>
<evidence type="ECO:0000256" key="3">
    <source>
        <dbReference type="RuleBase" id="RU363013"/>
    </source>
</evidence>